<dbReference type="InterPro" id="IPR037185">
    <property type="entry name" value="EmrE-like"/>
</dbReference>
<feature type="transmembrane region" description="Helical" evidence="3">
    <location>
        <begin position="163"/>
        <end position="183"/>
    </location>
</feature>
<comment type="caution">
    <text evidence="5">The sequence shown here is derived from an EMBL/GenBank/DDBJ whole genome shotgun (WGS) entry which is preliminary data.</text>
</comment>
<feature type="transmembrane region" description="Helical" evidence="3">
    <location>
        <begin position="75"/>
        <end position="92"/>
    </location>
</feature>
<feature type="compositionally biased region" description="Low complexity" evidence="2">
    <location>
        <begin position="327"/>
        <end position="340"/>
    </location>
</feature>
<dbReference type="GO" id="GO:0016020">
    <property type="term" value="C:membrane"/>
    <property type="evidence" value="ECO:0007669"/>
    <property type="project" value="InterPro"/>
</dbReference>
<evidence type="ECO:0000313" key="6">
    <source>
        <dbReference type="Proteomes" id="UP000294257"/>
    </source>
</evidence>
<sequence length="353" mass="36139">MDSALRHGVAPLLGYAALTAALDVYAGNLFSTVDPTGVAAVAFTLSAVIFIGFTLVRTGPAELLARARAAPGDVLALNVTTAVTWLSMLYALKYLEPAIVNVVGLALGPVFAVVLGPLLRKGKPVLAAEAMVAAGIGGVIVVLGWASLTGRSGIGDISGEHALAGMALTVLCGLGVTTNVVFAKRLSDADLPAHTVLALRLPFTVVVTWTIVITSGARVEADSYLGGTLVGLLGLSVPIYLLQIGIRHTEPVTTSLLCTLSPVFALLIQLPDGRLTPSTLTIACVATITALVAAGTLSRARHERASITAPVALPDSVPQTAECCTAAPGTTPHRGTAAPPTARPARRSWARRA</sequence>
<evidence type="ECO:0000256" key="2">
    <source>
        <dbReference type="SAM" id="MobiDB-lite"/>
    </source>
</evidence>
<feature type="domain" description="EamA" evidence="4">
    <location>
        <begin position="12"/>
        <end position="143"/>
    </location>
</feature>
<reference evidence="5 6" key="1">
    <citation type="submission" date="2019-02" db="EMBL/GenBank/DDBJ databases">
        <title>Genomic Encyclopedia of Type Strains, Phase IV (KMG-IV): sequencing the most valuable type-strain genomes for metagenomic binning, comparative biology and taxonomic classification.</title>
        <authorList>
            <person name="Goeker M."/>
        </authorList>
    </citation>
    <scope>NUCLEOTIDE SEQUENCE [LARGE SCALE GENOMIC DNA]</scope>
    <source>
        <strain evidence="5 6">DSM 101727</strain>
    </source>
</reference>
<evidence type="ECO:0000259" key="4">
    <source>
        <dbReference type="Pfam" id="PF00892"/>
    </source>
</evidence>
<feature type="transmembrane region" description="Helical" evidence="3">
    <location>
        <begin position="36"/>
        <end position="55"/>
    </location>
</feature>
<keyword evidence="3" id="KW-0812">Transmembrane</keyword>
<dbReference type="SUPFAM" id="SSF103481">
    <property type="entry name" value="Multidrug resistance efflux transporter EmrE"/>
    <property type="match status" value="1"/>
</dbReference>
<feature type="transmembrane region" description="Helical" evidence="3">
    <location>
        <begin position="254"/>
        <end position="271"/>
    </location>
</feature>
<dbReference type="AlphaFoldDB" id="A0A4V2ES16"/>
<dbReference type="Proteomes" id="UP000294257">
    <property type="component" value="Unassembled WGS sequence"/>
</dbReference>
<feature type="transmembrane region" description="Helical" evidence="3">
    <location>
        <begin position="12"/>
        <end position="30"/>
    </location>
</feature>
<evidence type="ECO:0000256" key="1">
    <source>
        <dbReference type="ARBA" id="ARBA00007362"/>
    </source>
</evidence>
<gene>
    <name evidence="5" type="ORF">EV193_108146</name>
</gene>
<feature type="transmembrane region" description="Helical" evidence="3">
    <location>
        <begin position="277"/>
        <end position="297"/>
    </location>
</feature>
<keyword evidence="3" id="KW-1133">Transmembrane helix</keyword>
<feature type="transmembrane region" description="Helical" evidence="3">
    <location>
        <begin position="126"/>
        <end position="148"/>
    </location>
</feature>
<name>A0A4V2ES16_9PSEU</name>
<feature type="transmembrane region" description="Helical" evidence="3">
    <location>
        <begin position="223"/>
        <end position="242"/>
    </location>
</feature>
<feature type="region of interest" description="Disordered" evidence="2">
    <location>
        <begin position="327"/>
        <end position="353"/>
    </location>
</feature>
<protein>
    <submittedName>
        <fullName evidence="5">EamA-like transporter family protein</fullName>
    </submittedName>
</protein>
<organism evidence="5 6">
    <name type="scientific">Herbihabitans rhizosphaerae</name>
    <dbReference type="NCBI Taxonomy" id="1872711"/>
    <lineage>
        <taxon>Bacteria</taxon>
        <taxon>Bacillati</taxon>
        <taxon>Actinomycetota</taxon>
        <taxon>Actinomycetes</taxon>
        <taxon>Pseudonocardiales</taxon>
        <taxon>Pseudonocardiaceae</taxon>
        <taxon>Herbihabitans</taxon>
    </lineage>
</organism>
<accession>A0A4V2ES16</accession>
<feature type="transmembrane region" description="Helical" evidence="3">
    <location>
        <begin position="195"/>
        <end position="217"/>
    </location>
</feature>
<feature type="transmembrane region" description="Helical" evidence="3">
    <location>
        <begin position="98"/>
        <end position="119"/>
    </location>
</feature>
<dbReference type="InterPro" id="IPR000620">
    <property type="entry name" value="EamA_dom"/>
</dbReference>
<keyword evidence="3" id="KW-0472">Membrane</keyword>
<proteinExistence type="inferred from homology"/>
<comment type="similarity">
    <text evidence="1">Belongs to the EamA transporter family.</text>
</comment>
<dbReference type="EMBL" id="SGWQ01000008">
    <property type="protein sequence ID" value="RZS34797.1"/>
    <property type="molecule type" value="Genomic_DNA"/>
</dbReference>
<evidence type="ECO:0000256" key="3">
    <source>
        <dbReference type="SAM" id="Phobius"/>
    </source>
</evidence>
<keyword evidence="6" id="KW-1185">Reference proteome</keyword>
<feature type="compositionally biased region" description="Basic residues" evidence="2">
    <location>
        <begin position="344"/>
        <end position="353"/>
    </location>
</feature>
<dbReference type="Pfam" id="PF00892">
    <property type="entry name" value="EamA"/>
    <property type="match status" value="1"/>
</dbReference>
<evidence type="ECO:0000313" key="5">
    <source>
        <dbReference type="EMBL" id="RZS34797.1"/>
    </source>
</evidence>